<comment type="caution">
    <text evidence="3">The sequence shown here is derived from an EMBL/GenBank/DDBJ whole genome shotgun (WGS) entry which is preliminary data.</text>
</comment>
<sequence>MMRMRGAAVLVAATALAVSPALLPARSVPGAWGVVPPRTAAASADAATPVAAPVPGGFSWSVKPAGARGQSRRDFFVYALTPGQRVRDKVVVTNTGDRPLTFRVYATDAFNTADGSFALYAAGRPATDVGTWIAIAGAPTRTVRPGRSAELPFTLTVPSGATPGDHAGGVIAAVTEQTTGAQGQRVNIDRRIAARVYARVDGALTSSLQVEALDAAPGRPPLGRGDVNVTYRIRNTGNVRLTAAARVGVTGPFGAGLGRPVTRRVPELLPGNAYTFTDRVRGVYPAGPLTATLRLTPAAAEDDAAAARPTVRTTGWWATPWAPVAAAVLAAVAIAYLVRRRRKARS</sequence>
<protein>
    <submittedName>
        <fullName evidence="3">WxL protein peptidoglycan domain-containing protein</fullName>
    </submittedName>
</protein>
<evidence type="ECO:0000313" key="4">
    <source>
        <dbReference type="Proteomes" id="UP001597063"/>
    </source>
</evidence>
<keyword evidence="1" id="KW-0472">Membrane</keyword>
<keyword evidence="2" id="KW-0732">Signal</keyword>
<proteinExistence type="predicted"/>
<keyword evidence="4" id="KW-1185">Reference proteome</keyword>
<feature type="chain" id="PRO_5046714749" evidence="2">
    <location>
        <begin position="18"/>
        <end position="346"/>
    </location>
</feature>
<accession>A0ABW2XFM7</accession>
<keyword evidence="1" id="KW-0812">Transmembrane</keyword>
<organism evidence="3 4">
    <name type="scientific">Actinomadura fibrosa</name>
    <dbReference type="NCBI Taxonomy" id="111802"/>
    <lineage>
        <taxon>Bacteria</taxon>
        <taxon>Bacillati</taxon>
        <taxon>Actinomycetota</taxon>
        <taxon>Actinomycetes</taxon>
        <taxon>Streptosporangiales</taxon>
        <taxon>Thermomonosporaceae</taxon>
        <taxon>Actinomadura</taxon>
    </lineage>
</organism>
<dbReference type="EMBL" id="JBHTGP010000003">
    <property type="protein sequence ID" value="MFD0684304.1"/>
    <property type="molecule type" value="Genomic_DNA"/>
</dbReference>
<dbReference type="RefSeq" id="WP_242619061.1">
    <property type="nucleotide sequence ID" value="NZ_CAACUY010000020.1"/>
</dbReference>
<dbReference type="Proteomes" id="UP001597063">
    <property type="component" value="Unassembled WGS sequence"/>
</dbReference>
<evidence type="ECO:0000256" key="1">
    <source>
        <dbReference type="SAM" id="Phobius"/>
    </source>
</evidence>
<feature type="transmembrane region" description="Helical" evidence="1">
    <location>
        <begin position="316"/>
        <end position="338"/>
    </location>
</feature>
<keyword evidence="1" id="KW-1133">Transmembrane helix</keyword>
<feature type="signal peptide" evidence="2">
    <location>
        <begin position="1"/>
        <end position="17"/>
    </location>
</feature>
<name>A0ABW2XFM7_9ACTN</name>
<evidence type="ECO:0000256" key="2">
    <source>
        <dbReference type="SAM" id="SignalP"/>
    </source>
</evidence>
<reference evidence="4" key="1">
    <citation type="journal article" date="2019" name="Int. J. Syst. Evol. Microbiol.">
        <title>The Global Catalogue of Microorganisms (GCM) 10K type strain sequencing project: providing services to taxonomists for standard genome sequencing and annotation.</title>
        <authorList>
            <consortium name="The Broad Institute Genomics Platform"/>
            <consortium name="The Broad Institute Genome Sequencing Center for Infectious Disease"/>
            <person name="Wu L."/>
            <person name="Ma J."/>
        </authorList>
    </citation>
    <scope>NUCLEOTIDE SEQUENCE [LARGE SCALE GENOMIC DNA]</scope>
    <source>
        <strain evidence="4">JCM 9371</strain>
    </source>
</reference>
<evidence type="ECO:0000313" key="3">
    <source>
        <dbReference type="EMBL" id="MFD0684304.1"/>
    </source>
</evidence>
<gene>
    <name evidence="3" type="ORF">ACFQZM_07345</name>
</gene>